<dbReference type="InterPro" id="IPR046938">
    <property type="entry name" value="DNA_clamp_sf"/>
</dbReference>
<comment type="similarity">
    <text evidence="2 9">Belongs to the beta sliding clamp family.</text>
</comment>
<dbReference type="Gene3D" id="3.10.150.10">
    <property type="entry name" value="DNA Polymerase III, subunit A, domain 2"/>
    <property type="match status" value="1"/>
</dbReference>
<comment type="function">
    <text evidence="9">Confers DNA tethering and processivity to DNA polymerases and other proteins. Acts as a clamp, forming a ring around DNA (a reaction catalyzed by the clamp-loading complex) which diffuses in an ATP-independent manner freely and bidirectionally along dsDNA. Initially characterized for its ability to contact the catalytic subunit of DNA polymerase III (Pol III), a complex, multichain enzyme responsible for most of the replicative synthesis in bacteria; Pol III exhibits 3'-5' exonuclease proofreading activity. The beta chain is required for initiation of replication as well as for processivity of DNA replication.</text>
</comment>
<dbReference type="Gene3D" id="3.70.10.10">
    <property type="match status" value="1"/>
</dbReference>
<evidence type="ECO:0000256" key="1">
    <source>
        <dbReference type="ARBA" id="ARBA00004496"/>
    </source>
</evidence>
<evidence type="ECO:0000256" key="2">
    <source>
        <dbReference type="ARBA" id="ARBA00010752"/>
    </source>
</evidence>
<dbReference type="InterPro" id="IPR022634">
    <property type="entry name" value="DNA_polIII_beta_N"/>
</dbReference>
<dbReference type="PIRSF" id="PIRSF000804">
    <property type="entry name" value="DNA_pol_III_b"/>
    <property type="match status" value="1"/>
</dbReference>
<evidence type="ECO:0000259" key="10">
    <source>
        <dbReference type="Pfam" id="PF00712"/>
    </source>
</evidence>
<evidence type="ECO:0000256" key="3">
    <source>
        <dbReference type="ARBA" id="ARBA00022490"/>
    </source>
</evidence>
<keyword evidence="7 9" id="KW-0239">DNA-directed DNA polymerase</keyword>
<evidence type="ECO:0000256" key="8">
    <source>
        <dbReference type="ARBA" id="ARBA00023125"/>
    </source>
</evidence>
<reference evidence="13" key="2">
    <citation type="journal article" date="2021" name="PeerJ">
        <title>Extensive microbial diversity within the chicken gut microbiome revealed by metagenomics and culture.</title>
        <authorList>
            <person name="Gilroy R."/>
            <person name="Ravi A."/>
            <person name="Getino M."/>
            <person name="Pursley I."/>
            <person name="Horton D.L."/>
            <person name="Alikhan N.F."/>
            <person name="Baker D."/>
            <person name="Gharbi K."/>
            <person name="Hall N."/>
            <person name="Watson M."/>
            <person name="Adriaenssens E.M."/>
            <person name="Foster-Nyarko E."/>
            <person name="Jarju S."/>
            <person name="Secka A."/>
            <person name="Antonio M."/>
            <person name="Oren A."/>
            <person name="Chaudhuri R.R."/>
            <person name="La Ragione R."/>
            <person name="Hildebrand F."/>
            <person name="Pallen M.J."/>
        </authorList>
    </citation>
    <scope>NUCLEOTIDE SEQUENCE</scope>
    <source>
        <strain evidence="13">ChiHjej12B11-29160</strain>
    </source>
</reference>
<evidence type="ECO:0000313" key="13">
    <source>
        <dbReference type="EMBL" id="HIU23591.1"/>
    </source>
</evidence>
<proteinExistence type="inferred from homology"/>
<feature type="domain" description="DNA polymerase III beta sliding clamp C-terminal" evidence="12">
    <location>
        <begin position="244"/>
        <end position="366"/>
    </location>
</feature>
<keyword evidence="4 9" id="KW-0808">Transferase</keyword>
<protein>
    <recommendedName>
        <fullName evidence="9">Beta sliding clamp</fullName>
    </recommendedName>
</protein>
<evidence type="ECO:0000256" key="4">
    <source>
        <dbReference type="ARBA" id="ARBA00022679"/>
    </source>
</evidence>
<comment type="subcellular location">
    <subcellularLocation>
        <location evidence="1 9">Cytoplasm</location>
    </subcellularLocation>
</comment>
<sequence>MRFTVSQSSLAKALSIVSKGMASNSTLPILSGIRISANEGTLELQTTNLTISIRHRVAANVDEPGETVVSGKILSSIVKTLADAAVTFEADGSSLVITCEKSAFKLNTLDPSDFPEFPTFVLNRSVELPSDLLSQMVDKVYRVTSKDNSRPILSGVLMTVENNVIRLVATDSYRLAVCDTNVATEESDEGFQMIIPGQVFHDVLSIPSDTASILIGSTENQVVFVFGNTTYISRRIEGNYPNYKQLLPDGYGTAVKISASDFSAALKRVSVIAQSNPSVRFDVDADGQILRMSSNAADQGEATETLPVEIEGDSMAIALNYHFVFDCMNATGSNCDVTLELQDSMRPAVFKSYSKINYLYLLMPVRM</sequence>
<dbReference type="InterPro" id="IPR022635">
    <property type="entry name" value="DNA_polIII_beta_C"/>
</dbReference>
<feature type="domain" description="DNA polymerase III beta sliding clamp central" evidence="11">
    <location>
        <begin position="127"/>
        <end position="242"/>
    </location>
</feature>
<reference evidence="13" key="1">
    <citation type="submission" date="2020-10" db="EMBL/GenBank/DDBJ databases">
        <authorList>
            <person name="Gilroy R."/>
        </authorList>
    </citation>
    <scope>NUCLEOTIDE SEQUENCE</scope>
    <source>
        <strain evidence="13">ChiHjej12B11-29160</strain>
    </source>
</reference>
<dbReference type="EMBL" id="DVMQ01000006">
    <property type="protein sequence ID" value="HIU23591.1"/>
    <property type="molecule type" value="Genomic_DNA"/>
</dbReference>
<dbReference type="Proteomes" id="UP000824078">
    <property type="component" value="Unassembled WGS sequence"/>
</dbReference>
<dbReference type="GO" id="GO:0008408">
    <property type="term" value="F:3'-5' exonuclease activity"/>
    <property type="evidence" value="ECO:0007669"/>
    <property type="project" value="InterPro"/>
</dbReference>
<dbReference type="Pfam" id="PF02768">
    <property type="entry name" value="DNA_pol3_beta_3"/>
    <property type="match status" value="1"/>
</dbReference>
<evidence type="ECO:0000256" key="9">
    <source>
        <dbReference type="PIRNR" id="PIRNR000804"/>
    </source>
</evidence>
<gene>
    <name evidence="13" type="primary">dnaN</name>
    <name evidence="13" type="ORF">IAD17_01520</name>
</gene>
<evidence type="ECO:0000256" key="7">
    <source>
        <dbReference type="ARBA" id="ARBA00022932"/>
    </source>
</evidence>
<dbReference type="InterPro" id="IPR022637">
    <property type="entry name" value="DNA_polIII_beta_cen"/>
</dbReference>
<comment type="subunit">
    <text evidence="9">Forms a ring-shaped head-to-tail homodimer around DNA.</text>
</comment>
<dbReference type="NCBIfam" id="TIGR00663">
    <property type="entry name" value="dnan"/>
    <property type="match status" value="1"/>
</dbReference>
<accession>A0A9D1HW00</accession>
<keyword evidence="5 9" id="KW-0548">Nucleotidyltransferase</keyword>
<keyword evidence="8" id="KW-0238">DNA-binding</keyword>
<dbReference type="Pfam" id="PF02767">
    <property type="entry name" value="DNA_pol3_beta_2"/>
    <property type="match status" value="1"/>
</dbReference>
<dbReference type="PANTHER" id="PTHR30478:SF0">
    <property type="entry name" value="BETA SLIDING CLAMP"/>
    <property type="match status" value="1"/>
</dbReference>
<feature type="domain" description="DNA polymerase III beta sliding clamp N-terminal" evidence="10">
    <location>
        <begin position="1"/>
        <end position="117"/>
    </location>
</feature>
<dbReference type="SUPFAM" id="SSF55979">
    <property type="entry name" value="DNA clamp"/>
    <property type="match status" value="3"/>
</dbReference>
<dbReference type="GO" id="GO:0006271">
    <property type="term" value="P:DNA strand elongation involved in DNA replication"/>
    <property type="evidence" value="ECO:0007669"/>
    <property type="project" value="TreeGrafter"/>
</dbReference>
<comment type="caution">
    <text evidence="13">The sequence shown here is derived from an EMBL/GenBank/DDBJ whole genome shotgun (WGS) entry which is preliminary data.</text>
</comment>
<keyword evidence="3 9" id="KW-0963">Cytoplasm</keyword>
<dbReference type="CDD" id="cd00140">
    <property type="entry name" value="beta_clamp"/>
    <property type="match status" value="1"/>
</dbReference>
<organism evidence="13 14">
    <name type="scientific">Candidatus Coprovicinus avistercoris</name>
    <dbReference type="NCBI Taxonomy" id="2840754"/>
    <lineage>
        <taxon>Bacteria</taxon>
        <taxon>Bacillati</taxon>
        <taxon>Actinomycetota</taxon>
        <taxon>Coriobacteriia</taxon>
        <taxon>Coriobacteriales</taxon>
        <taxon>Coriobacteriaceae</taxon>
        <taxon>Coriobacteriaceae incertae sedis</taxon>
        <taxon>Candidatus Coprovicinus</taxon>
    </lineage>
</organism>
<evidence type="ECO:0000256" key="6">
    <source>
        <dbReference type="ARBA" id="ARBA00022705"/>
    </source>
</evidence>
<dbReference type="InterPro" id="IPR001001">
    <property type="entry name" value="DNA_polIII_beta"/>
</dbReference>
<dbReference type="GO" id="GO:0005737">
    <property type="term" value="C:cytoplasm"/>
    <property type="evidence" value="ECO:0007669"/>
    <property type="project" value="UniProtKB-SubCell"/>
</dbReference>
<dbReference type="GO" id="GO:0003887">
    <property type="term" value="F:DNA-directed DNA polymerase activity"/>
    <property type="evidence" value="ECO:0007669"/>
    <property type="project" value="UniProtKB-UniRule"/>
</dbReference>
<dbReference type="GO" id="GO:0009360">
    <property type="term" value="C:DNA polymerase III complex"/>
    <property type="evidence" value="ECO:0007669"/>
    <property type="project" value="InterPro"/>
</dbReference>
<evidence type="ECO:0000259" key="11">
    <source>
        <dbReference type="Pfam" id="PF02767"/>
    </source>
</evidence>
<dbReference type="AlphaFoldDB" id="A0A9D1HW00"/>
<keyword evidence="6 9" id="KW-0235">DNA replication</keyword>
<dbReference type="Pfam" id="PF00712">
    <property type="entry name" value="DNA_pol3_beta"/>
    <property type="match status" value="1"/>
</dbReference>
<evidence type="ECO:0000259" key="12">
    <source>
        <dbReference type="Pfam" id="PF02768"/>
    </source>
</evidence>
<dbReference type="PANTHER" id="PTHR30478">
    <property type="entry name" value="DNA POLYMERASE III SUBUNIT BETA"/>
    <property type="match status" value="1"/>
</dbReference>
<evidence type="ECO:0000256" key="5">
    <source>
        <dbReference type="ARBA" id="ARBA00022695"/>
    </source>
</evidence>
<dbReference type="GO" id="GO:0003677">
    <property type="term" value="F:DNA binding"/>
    <property type="evidence" value="ECO:0007669"/>
    <property type="project" value="UniProtKB-UniRule"/>
</dbReference>
<evidence type="ECO:0000313" key="14">
    <source>
        <dbReference type="Proteomes" id="UP000824078"/>
    </source>
</evidence>
<dbReference type="SMART" id="SM00480">
    <property type="entry name" value="POL3Bc"/>
    <property type="match status" value="1"/>
</dbReference>
<name>A0A9D1HW00_9ACTN</name>